<organism evidence="1">
    <name type="scientific">uncultured Coleofasciculus sp</name>
    <dbReference type="NCBI Taxonomy" id="1267456"/>
    <lineage>
        <taxon>Bacteria</taxon>
        <taxon>Bacillati</taxon>
        <taxon>Cyanobacteriota</taxon>
        <taxon>Cyanophyceae</taxon>
        <taxon>Coleofasciculales</taxon>
        <taxon>Coleofasciculaceae</taxon>
        <taxon>Coleofasciculus</taxon>
        <taxon>environmental samples</taxon>
    </lineage>
</organism>
<name>A0A6J4IHV5_9CYAN</name>
<protein>
    <submittedName>
        <fullName evidence="1">Uncharacterized protein</fullName>
    </submittedName>
</protein>
<accession>A0A6J4IHV5</accession>
<gene>
    <name evidence="1" type="ORF">AVDCRST_MAG92-1995</name>
</gene>
<dbReference type="EMBL" id="CADCTM010000298">
    <property type="protein sequence ID" value="CAA9251114.1"/>
    <property type="molecule type" value="Genomic_DNA"/>
</dbReference>
<proteinExistence type="predicted"/>
<dbReference type="AlphaFoldDB" id="A0A6J4IHV5"/>
<reference evidence="1" key="1">
    <citation type="submission" date="2020-02" db="EMBL/GenBank/DDBJ databases">
        <authorList>
            <person name="Meier V. D."/>
        </authorList>
    </citation>
    <scope>NUCLEOTIDE SEQUENCE</scope>
    <source>
        <strain evidence="1">AVDCRST_MAG92</strain>
    </source>
</reference>
<sequence>MLRLGVVPFWTVFNDQMSADRLNNYLDTTNLYDEIYMTLFSKGLHSLGIASSDQWRSILNRASKHGEFIGVDEQKYPVDAASYVRHYTDLKKLDGRYPIPEPLTLDQLDEFLAQAEDCYSVRWIEHPVA</sequence>
<evidence type="ECO:0000313" key="1">
    <source>
        <dbReference type="EMBL" id="CAA9251114.1"/>
    </source>
</evidence>